<accession>A0A9P6MW94</accession>
<proteinExistence type="predicted"/>
<evidence type="ECO:0000313" key="2">
    <source>
        <dbReference type="Proteomes" id="UP000703661"/>
    </source>
</evidence>
<evidence type="ECO:0000313" key="1">
    <source>
        <dbReference type="EMBL" id="KAG0016010.1"/>
    </source>
</evidence>
<sequence>MSGRLRDEFRMENNLDSEVSDVLKGYAPGDISNMFLTPVGLGPIMGSKSGYQRQTTTVTV</sequence>
<dbReference type="AlphaFoldDB" id="A0A9P6MW94"/>
<feature type="non-terminal residue" evidence="1">
    <location>
        <position position="60"/>
    </location>
</feature>
<reference evidence="1" key="1">
    <citation type="journal article" date="2020" name="Fungal Divers.">
        <title>Resolving the Mortierellaceae phylogeny through synthesis of multi-gene phylogenetics and phylogenomics.</title>
        <authorList>
            <person name="Vandepol N."/>
            <person name="Liber J."/>
            <person name="Desiro A."/>
            <person name="Na H."/>
            <person name="Kennedy M."/>
            <person name="Barry K."/>
            <person name="Grigoriev I.V."/>
            <person name="Miller A.N."/>
            <person name="O'Donnell K."/>
            <person name="Stajich J.E."/>
            <person name="Bonito G."/>
        </authorList>
    </citation>
    <scope>NUCLEOTIDE SEQUENCE</scope>
    <source>
        <strain evidence="1">NRRL 2769</strain>
    </source>
</reference>
<dbReference type="Proteomes" id="UP000703661">
    <property type="component" value="Unassembled WGS sequence"/>
</dbReference>
<keyword evidence="2" id="KW-1185">Reference proteome</keyword>
<protein>
    <submittedName>
        <fullName evidence="1">Uncharacterized protein</fullName>
    </submittedName>
</protein>
<gene>
    <name evidence="1" type="ORF">BGZ80_009499</name>
</gene>
<dbReference type="EMBL" id="JAAAID010000575">
    <property type="protein sequence ID" value="KAG0016010.1"/>
    <property type="molecule type" value="Genomic_DNA"/>
</dbReference>
<name>A0A9P6MW94_9FUNG</name>
<comment type="caution">
    <text evidence="1">The sequence shown here is derived from an EMBL/GenBank/DDBJ whole genome shotgun (WGS) entry which is preliminary data.</text>
</comment>
<organism evidence="1 2">
    <name type="scientific">Entomortierella chlamydospora</name>
    <dbReference type="NCBI Taxonomy" id="101097"/>
    <lineage>
        <taxon>Eukaryota</taxon>
        <taxon>Fungi</taxon>
        <taxon>Fungi incertae sedis</taxon>
        <taxon>Mucoromycota</taxon>
        <taxon>Mortierellomycotina</taxon>
        <taxon>Mortierellomycetes</taxon>
        <taxon>Mortierellales</taxon>
        <taxon>Mortierellaceae</taxon>
        <taxon>Entomortierella</taxon>
    </lineage>
</organism>